<keyword evidence="3 10" id="KW-0813">Transport</keyword>
<protein>
    <recommendedName>
        <fullName evidence="10">Transporter</fullName>
    </recommendedName>
</protein>
<evidence type="ECO:0000256" key="1">
    <source>
        <dbReference type="ARBA" id="ARBA00004141"/>
    </source>
</evidence>
<feature type="transmembrane region" description="Helical" evidence="12">
    <location>
        <begin position="442"/>
        <end position="464"/>
    </location>
</feature>
<feature type="region of interest" description="Disordered" evidence="11">
    <location>
        <begin position="1"/>
        <end position="36"/>
    </location>
</feature>
<dbReference type="PRINTS" id="PR00176">
    <property type="entry name" value="NANEUSMPORT"/>
</dbReference>
<dbReference type="EMBL" id="GEFH01003487">
    <property type="protein sequence ID" value="JAP65094.1"/>
    <property type="molecule type" value="mRNA"/>
</dbReference>
<feature type="transmembrane region" description="Helical" evidence="12">
    <location>
        <begin position="512"/>
        <end position="534"/>
    </location>
</feature>
<feature type="binding site" evidence="8">
    <location>
        <position position="345"/>
    </location>
    <ligand>
        <name>Na(+)</name>
        <dbReference type="ChEBI" id="CHEBI:29101"/>
        <label>1</label>
    </ligand>
</feature>
<feature type="transmembrane region" description="Helical" evidence="12">
    <location>
        <begin position="554"/>
        <end position="575"/>
    </location>
</feature>
<evidence type="ECO:0000256" key="7">
    <source>
        <dbReference type="ARBA" id="ARBA00023136"/>
    </source>
</evidence>
<dbReference type="PANTHER" id="PTHR11616">
    <property type="entry name" value="SODIUM/CHLORIDE DEPENDENT TRANSPORTER"/>
    <property type="match status" value="1"/>
</dbReference>
<dbReference type="SUPFAM" id="SSF161070">
    <property type="entry name" value="SNF-like"/>
    <property type="match status" value="1"/>
</dbReference>
<dbReference type="NCBIfam" id="NF037979">
    <property type="entry name" value="Na_transp"/>
    <property type="match status" value="1"/>
</dbReference>
<accession>A0A131XBQ1</accession>
<evidence type="ECO:0000256" key="3">
    <source>
        <dbReference type="ARBA" id="ARBA00022448"/>
    </source>
</evidence>
<proteinExistence type="evidence at transcript level"/>
<dbReference type="PANTHER" id="PTHR11616:SF309">
    <property type="entry name" value="TRANSPORTER"/>
    <property type="match status" value="1"/>
</dbReference>
<dbReference type="GO" id="GO:0005886">
    <property type="term" value="C:plasma membrane"/>
    <property type="evidence" value="ECO:0007669"/>
    <property type="project" value="TreeGrafter"/>
</dbReference>
<dbReference type="GO" id="GO:0006865">
    <property type="term" value="P:amino acid transport"/>
    <property type="evidence" value="ECO:0007669"/>
    <property type="project" value="TreeGrafter"/>
</dbReference>
<dbReference type="GO" id="GO:0015293">
    <property type="term" value="F:symporter activity"/>
    <property type="evidence" value="ECO:0007669"/>
    <property type="project" value="UniProtKB-KW"/>
</dbReference>
<feature type="transmembrane region" description="Helical" evidence="12">
    <location>
        <begin position="470"/>
        <end position="492"/>
    </location>
</feature>
<dbReference type="CDD" id="cd11496">
    <property type="entry name" value="SLC6sbd-TauT-like"/>
    <property type="match status" value="1"/>
</dbReference>
<keyword evidence="7 12" id="KW-0472">Membrane</keyword>
<keyword evidence="4 10" id="KW-0812">Transmembrane</keyword>
<evidence type="ECO:0000256" key="2">
    <source>
        <dbReference type="ARBA" id="ARBA00006459"/>
    </source>
</evidence>
<evidence type="ECO:0000256" key="11">
    <source>
        <dbReference type="SAM" id="MobiDB-lite"/>
    </source>
</evidence>
<dbReference type="PROSITE" id="PS00610">
    <property type="entry name" value="NA_NEUROTRAN_SYMP_1"/>
    <property type="match status" value="1"/>
</dbReference>
<organism evidence="13">
    <name type="scientific">Hyalomma excavatum</name>
    <dbReference type="NCBI Taxonomy" id="257692"/>
    <lineage>
        <taxon>Eukaryota</taxon>
        <taxon>Metazoa</taxon>
        <taxon>Ecdysozoa</taxon>
        <taxon>Arthropoda</taxon>
        <taxon>Chelicerata</taxon>
        <taxon>Arachnida</taxon>
        <taxon>Acari</taxon>
        <taxon>Parasitiformes</taxon>
        <taxon>Ixodida</taxon>
        <taxon>Ixodoidea</taxon>
        <taxon>Ixodidae</taxon>
        <taxon>Hyalomminae</taxon>
        <taxon>Hyalomma</taxon>
    </lineage>
</organism>
<evidence type="ECO:0000256" key="8">
    <source>
        <dbReference type="PIRSR" id="PIRSR600175-1"/>
    </source>
</evidence>
<keyword evidence="8" id="KW-0479">Metal-binding</keyword>
<keyword evidence="6 12" id="KW-1133">Transmembrane helix</keyword>
<feature type="disulfide bond" evidence="9">
    <location>
        <begin position="181"/>
        <end position="190"/>
    </location>
</feature>
<feature type="binding site" evidence="8">
    <location>
        <position position="78"/>
    </location>
    <ligand>
        <name>Na(+)</name>
        <dbReference type="ChEBI" id="CHEBI:29101"/>
        <label>1</label>
    </ligand>
</feature>
<comment type="subcellular location">
    <subcellularLocation>
        <location evidence="1">Membrane</location>
        <topology evidence="1">Multi-pass membrane protein</topology>
    </subcellularLocation>
</comment>
<sequence>METGSFHSRDGNVANADVSDRTKSVPCDEEVQQNAAGPPPVAAFQLQGTEHAPTEGHTRDRGKWAGRLDFIFGCINYAVGLGNVWRFPYLCYENGGGAFLVPYFVCLILTAIPSFLLEVALGQYVCRGGIGVWKLVPIFKGVGIASMVMVFFSNVYYIIVVAWIMFYLFASFTSNLPWQECGNYWNTEHCREPNGTNLANTSFTTPVQEYWERRVLNISSGLEDVGSVRSELALYLLLSWIIVFFVTWKGIHQSGKIIWCTALFPYVTLLVLLVRGVTLPGANAGLLFYVTPQWEKLLDPHVWIAAGTQVFYTFGIGFGSVIALGSYNKFHHNFFRDSMVLCVVNPMTSIVAGVVIFSVLGHLAHVTGRDVSDVFRSGPGLAFLAYPEVVAKMPAAPVWSVLFFMMLLVVGIDSQFCTAEALIAGLIDVWPVLLRNRQHVTLLFCTIQFLLGLSMVTQGGIYLFQLVDSYAVSGMTLLFIVFFQNVAISWFYGSKKFASNIKEMIGYAPNWFFRACWMVFVPFFCITIFVSSIIQYRPPVYAKTYFYPWWGELIGWFMALVSMMMIPIYAIHYLVSAKGSLFKRLQLGVTSTVKPNLPAETGPLLDPLAKLTISAN</sequence>
<feature type="transmembrane region" description="Helical" evidence="12">
    <location>
        <begin position="232"/>
        <end position="251"/>
    </location>
</feature>
<keyword evidence="9" id="KW-1015">Disulfide bond</keyword>
<dbReference type="PROSITE" id="PS00754">
    <property type="entry name" value="NA_NEUROTRAN_SYMP_2"/>
    <property type="match status" value="1"/>
</dbReference>
<dbReference type="GO" id="GO:0035725">
    <property type="term" value="P:sodium ion transmembrane transport"/>
    <property type="evidence" value="ECO:0007669"/>
    <property type="project" value="TreeGrafter"/>
</dbReference>
<feature type="binding site" evidence="8">
    <location>
        <position position="79"/>
    </location>
    <ligand>
        <name>Na(+)</name>
        <dbReference type="ChEBI" id="CHEBI:29101"/>
        <label>1</label>
    </ligand>
</feature>
<feature type="transmembrane region" description="Helical" evidence="12">
    <location>
        <begin position="302"/>
        <end position="327"/>
    </location>
</feature>
<keyword evidence="8" id="KW-0915">Sodium</keyword>
<evidence type="ECO:0000256" key="9">
    <source>
        <dbReference type="PIRSR" id="PIRSR600175-2"/>
    </source>
</evidence>
<feature type="transmembrane region" description="Helical" evidence="12">
    <location>
        <begin position="339"/>
        <end position="360"/>
    </location>
</feature>
<dbReference type="Pfam" id="PF00209">
    <property type="entry name" value="SNF"/>
    <property type="match status" value="1"/>
</dbReference>
<dbReference type="InterPro" id="IPR000175">
    <property type="entry name" value="Na/ntran_symport"/>
</dbReference>
<dbReference type="InterPro" id="IPR037272">
    <property type="entry name" value="SNS_sf"/>
</dbReference>
<feature type="binding site" evidence="8">
    <location>
        <position position="413"/>
    </location>
    <ligand>
        <name>Na(+)</name>
        <dbReference type="ChEBI" id="CHEBI:29101"/>
        <label>1</label>
    </ligand>
</feature>
<feature type="binding site" evidence="8">
    <location>
        <position position="83"/>
    </location>
    <ligand>
        <name>Na(+)</name>
        <dbReference type="ChEBI" id="CHEBI:29101"/>
        <label>1</label>
    </ligand>
</feature>
<comment type="similarity">
    <text evidence="2 10">Belongs to the sodium:neurotransmitter symporter (SNF) (TC 2.A.22) family.</text>
</comment>
<dbReference type="AlphaFoldDB" id="A0A131XBQ1"/>
<dbReference type="GO" id="GO:0046872">
    <property type="term" value="F:metal ion binding"/>
    <property type="evidence" value="ECO:0007669"/>
    <property type="project" value="UniProtKB-KW"/>
</dbReference>
<evidence type="ECO:0000313" key="13">
    <source>
        <dbReference type="EMBL" id="JAP65094.1"/>
    </source>
</evidence>
<evidence type="ECO:0000256" key="10">
    <source>
        <dbReference type="RuleBase" id="RU003732"/>
    </source>
</evidence>
<feature type="transmembrane region" description="Helical" evidence="12">
    <location>
        <begin position="99"/>
        <end position="121"/>
    </location>
</feature>
<feature type="binding site" evidence="8">
    <location>
        <position position="414"/>
    </location>
    <ligand>
        <name>Na(+)</name>
        <dbReference type="ChEBI" id="CHEBI:29101"/>
        <label>1</label>
    </ligand>
</feature>
<evidence type="ECO:0000256" key="6">
    <source>
        <dbReference type="ARBA" id="ARBA00022989"/>
    </source>
</evidence>
<feature type="transmembrane region" description="Helical" evidence="12">
    <location>
        <begin position="68"/>
        <end position="87"/>
    </location>
</feature>
<evidence type="ECO:0000256" key="12">
    <source>
        <dbReference type="SAM" id="Phobius"/>
    </source>
</evidence>
<feature type="transmembrane region" description="Helical" evidence="12">
    <location>
        <begin position="142"/>
        <end position="169"/>
    </location>
</feature>
<dbReference type="PROSITE" id="PS50267">
    <property type="entry name" value="NA_NEUROTRAN_SYMP_3"/>
    <property type="match status" value="1"/>
</dbReference>
<evidence type="ECO:0000256" key="5">
    <source>
        <dbReference type="ARBA" id="ARBA00022847"/>
    </source>
</evidence>
<reference evidence="13" key="1">
    <citation type="journal article" date="2017" name="Ticks Tick Borne Dis.">
        <title>An insight into the sialome of Hyalomma excavatum.</title>
        <authorList>
            <person name="Ribeiro J.M."/>
            <person name="Slovak M."/>
            <person name="Francischetti I.M."/>
        </authorList>
    </citation>
    <scope>NUCLEOTIDE SEQUENCE</scope>
    <source>
        <strain evidence="13">Samish</strain>
        <tissue evidence="13">Salivary glands</tissue>
    </source>
</reference>
<feature type="transmembrane region" description="Helical" evidence="12">
    <location>
        <begin position="263"/>
        <end position="290"/>
    </location>
</feature>
<name>A0A131XBQ1_9ACAR</name>
<keyword evidence="5 10" id="KW-0769">Symport</keyword>
<evidence type="ECO:0000256" key="4">
    <source>
        <dbReference type="ARBA" id="ARBA00022692"/>
    </source>
</evidence>